<dbReference type="Gene3D" id="2.60.120.10">
    <property type="entry name" value="Jelly Rolls"/>
    <property type="match status" value="1"/>
</dbReference>
<evidence type="ECO:0000313" key="5">
    <source>
        <dbReference type="EMBL" id="NEN07349.1"/>
    </source>
</evidence>
<evidence type="ECO:0000313" key="6">
    <source>
        <dbReference type="Proteomes" id="UP000474967"/>
    </source>
</evidence>
<comment type="caution">
    <text evidence="5">The sequence shown here is derived from an EMBL/GenBank/DDBJ whole genome shotgun (WGS) entry which is preliminary data.</text>
</comment>
<gene>
    <name evidence="5" type="ORF">G3T36_15930</name>
</gene>
<dbReference type="InterPro" id="IPR037923">
    <property type="entry name" value="HTH-like"/>
</dbReference>
<feature type="domain" description="HTH araC/xylS-type" evidence="4">
    <location>
        <begin position="176"/>
        <end position="274"/>
    </location>
</feature>
<dbReference type="PANTHER" id="PTHR46796">
    <property type="entry name" value="HTH-TYPE TRANSCRIPTIONAL ACTIVATOR RHAS-RELATED"/>
    <property type="match status" value="1"/>
</dbReference>
<accession>A0A6L9Y0Y0</accession>
<dbReference type="AlphaFoldDB" id="A0A6L9Y0Y0"/>
<protein>
    <submittedName>
        <fullName evidence="5">AraC family transcriptional regulator</fullName>
    </submittedName>
</protein>
<dbReference type="Proteomes" id="UP000474967">
    <property type="component" value="Unassembled WGS sequence"/>
</dbReference>
<dbReference type="InterPro" id="IPR050204">
    <property type="entry name" value="AraC_XylS_family_regulators"/>
</dbReference>
<dbReference type="InterPro" id="IPR003313">
    <property type="entry name" value="AraC-bd"/>
</dbReference>
<evidence type="ECO:0000256" key="1">
    <source>
        <dbReference type="ARBA" id="ARBA00023015"/>
    </source>
</evidence>
<organism evidence="5 6">
    <name type="scientific">Leifsonia tongyongensis</name>
    <dbReference type="NCBI Taxonomy" id="1268043"/>
    <lineage>
        <taxon>Bacteria</taxon>
        <taxon>Bacillati</taxon>
        <taxon>Actinomycetota</taxon>
        <taxon>Actinomycetes</taxon>
        <taxon>Micrococcales</taxon>
        <taxon>Microbacteriaceae</taxon>
        <taxon>Leifsonia</taxon>
    </lineage>
</organism>
<reference evidence="5 6" key="1">
    <citation type="journal article" date="2014" name="J. Microbiol.">
        <title>Diaminobutyricibacter tongyongensis gen. nov., sp. nov. and Homoserinibacter gongjuensis gen. nov., sp. nov. belong to the family Microbacteriaceae.</title>
        <authorList>
            <person name="Kim S.J."/>
            <person name="Ahn J.H."/>
            <person name="Weon H.Y."/>
            <person name="Hamada M."/>
            <person name="Suzuki K."/>
            <person name="Kwon S.W."/>
        </authorList>
    </citation>
    <scope>NUCLEOTIDE SEQUENCE [LARGE SCALE GENOMIC DNA]</scope>
    <source>
        <strain evidence="5 6">NBRC 108724</strain>
    </source>
</reference>
<keyword evidence="6" id="KW-1185">Reference proteome</keyword>
<dbReference type="InterPro" id="IPR018060">
    <property type="entry name" value="HTH_AraC"/>
</dbReference>
<dbReference type="GO" id="GO:0043565">
    <property type="term" value="F:sequence-specific DNA binding"/>
    <property type="evidence" value="ECO:0007669"/>
    <property type="project" value="InterPro"/>
</dbReference>
<evidence type="ECO:0000256" key="2">
    <source>
        <dbReference type="ARBA" id="ARBA00023125"/>
    </source>
</evidence>
<dbReference type="InterPro" id="IPR009057">
    <property type="entry name" value="Homeodomain-like_sf"/>
</dbReference>
<dbReference type="RefSeq" id="WP_163290817.1">
    <property type="nucleotide sequence ID" value="NZ_JAAGWY010000004.1"/>
</dbReference>
<dbReference type="SMART" id="SM00342">
    <property type="entry name" value="HTH_ARAC"/>
    <property type="match status" value="1"/>
</dbReference>
<name>A0A6L9Y0Y0_9MICO</name>
<dbReference type="SUPFAM" id="SSF46689">
    <property type="entry name" value="Homeodomain-like"/>
    <property type="match status" value="2"/>
</dbReference>
<dbReference type="EMBL" id="JAAGWY010000004">
    <property type="protein sequence ID" value="NEN07349.1"/>
    <property type="molecule type" value="Genomic_DNA"/>
</dbReference>
<evidence type="ECO:0000256" key="3">
    <source>
        <dbReference type="ARBA" id="ARBA00023163"/>
    </source>
</evidence>
<dbReference type="Pfam" id="PF02311">
    <property type="entry name" value="AraC_binding"/>
    <property type="match status" value="1"/>
</dbReference>
<proteinExistence type="predicted"/>
<sequence length="286" mass="31765">MELYRRRDVFVAPDEEVGAARVEVTHDVGEHTHDFIEIAFVTEGRAHHRAADGTQLVERGSVVLVRPGSWHAYERLEPLTVVNLYVAPELLHRDLSWILEHPSLSSALLRGGATTASISPDALERASEWLGQLEALPSPRRRPSLLGLTTCILAELVDAEFSGTPADARAPSPFVREAMALLADRLDSPWTVPALAQATRISAPHLQRSFRSQVGISPMAWLDQLRGEAAARLLVQTDLPISRIGRTVGWVDPNYASRRFRALYAVTPTEYRRRFWGATRDASGLR</sequence>
<dbReference type="Pfam" id="PF12833">
    <property type="entry name" value="HTH_18"/>
    <property type="match status" value="1"/>
</dbReference>
<keyword evidence="3" id="KW-0804">Transcription</keyword>
<keyword evidence="2" id="KW-0238">DNA-binding</keyword>
<dbReference type="GO" id="GO:0003700">
    <property type="term" value="F:DNA-binding transcription factor activity"/>
    <property type="evidence" value="ECO:0007669"/>
    <property type="project" value="InterPro"/>
</dbReference>
<dbReference type="SUPFAM" id="SSF51215">
    <property type="entry name" value="Regulatory protein AraC"/>
    <property type="match status" value="1"/>
</dbReference>
<dbReference type="PROSITE" id="PS01124">
    <property type="entry name" value="HTH_ARAC_FAMILY_2"/>
    <property type="match status" value="1"/>
</dbReference>
<keyword evidence="1" id="KW-0805">Transcription regulation</keyword>
<dbReference type="Gene3D" id="1.10.10.60">
    <property type="entry name" value="Homeodomain-like"/>
    <property type="match status" value="2"/>
</dbReference>
<dbReference type="InterPro" id="IPR014710">
    <property type="entry name" value="RmlC-like_jellyroll"/>
</dbReference>
<evidence type="ECO:0000259" key="4">
    <source>
        <dbReference type="PROSITE" id="PS01124"/>
    </source>
</evidence>